<dbReference type="InterPro" id="IPR036322">
    <property type="entry name" value="WD40_repeat_dom_sf"/>
</dbReference>
<dbReference type="FunFam" id="2.130.10.10:FF:000421">
    <property type="entry name" value="PAN2-PAN3 deadenylation complex catalytic subunit PAN2"/>
    <property type="match status" value="1"/>
</dbReference>
<evidence type="ECO:0000313" key="4">
    <source>
        <dbReference type="Proteomes" id="UP000046393"/>
    </source>
</evidence>
<keyword evidence="2" id="KW-0732">Signal</keyword>
<evidence type="ECO:0000259" key="3">
    <source>
        <dbReference type="SMART" id="SM00479"/>
    </source>
</evidence>
<dbReference type="InterPro" id="IPR048841">
    <property type="entry name" value="PAN2_N"/>
</dbReference>
<dbReference type="InterPro" id="IPR038765">
    <property type="entry name" value="Papain-like_cys_pep_sf"/>
</dbReference>
<dbReference type="Gene3D" id="3.30.420.10">
    <property type="entry name" value="Ribonuclease H-like superfamily/Ribonuclease H"/>
    <property type="match status" value="1"/>
</dbReference>
<dbReference type="GO" id="GO:0004535">
    <property type="term" value="F:poly(A)-specific ribonuclease activity"/>
    <property type="evidence" value="ECO:0007669"/>
    <property type="project" value="TreeGrafter"/>
</dbReference>
<dbReference type="InterPro" id="IPR015943">
    <property type="entry name" value="WD40/YVTN_repeat-like_dom_sf"/>
</dbReference>
<dbReference type="GO" id="GO:0003676">
    <property type="term" value="F:nucleic acid binding"/>
    <property type="evidence" value="ECO:0007669"/>
    <property type="project" value="InterPro"/>
</dbReference>
<dbReference type="PANTHER" id="PTHR15728:SF0">
    <property type="entry name" value="PAN2-PAN3 DEADENYLATION COMPLEX CATALYTIC SUBUNIT PAN2"/>
    <property type="match status" value="1"/>
</dbReference>
<dbReference type="InterPro" id="IPR028881">
    <property type="entry name" value="PAN2_UCH_dom"/>
</dbReference>
<dbReference type="STRING" id="451379.A0A0N5ANV8"/>
<dbReference type="Pfam" id="PF13423">
    <property type="entry name" value="UCH_1"/>
    <property type="match status" value="1"/>
</dbReference>
<dbReference type="GO" id="GO:0031251">
    <property type="term" value="C:PAN complex"/>
    <property type="evidence" value="ECO:0007669"/>
    <property type="project" value="TreeGrafter"/>
</dbReference>
<organism evidence="4 5">
    <name type="scientific">Syphacia muris</name>
    <dbReference type="NCBI Taxonomy" id="451379"/>
    <lineage>
        <taxon>Eukaryota</taxon>
        <taxon>Metazoa</taxon>
        <taxon>Ecdysozoa</taxon>
        <taxon>Nematoda</taxon>
        <taxon>Chromadorea</taxon>
        <taxon>Rhabditida</taxon>
        <taxon>Spirurina</taxon>
        <taxon>Oxyuridomorpha</taxon>
        <taxon>Oxyuroidea</taxon>
        <taxon>Oxyuridae</taxon>
        <taxon>Syphacia</taxon>
    </lineage>
</organism>
<dbReference type="Gene3D" id="2.130.10.10">
    <property type="entry name" value="YVTN repeat-like/Quinoprotein amine dehydrogenase"/>
    <property type="match status" value="1"/>
</dbReference>
<dbReference type="InterPro" id="IPR050785">
    <property type="entry name" value="PAN2-PAN3_catalytic_subunit"/>
</dbReference>
<dbReference type="WBParaSite" id="SMUV_0000631101-mRNA-1">
    <property type="protein sequence ID" value="SMUV_0000631101-mRNA-1"/>
    <property type="gene ID" value="SMUV_0000631101"/>
</dbReference>
<protein>
    <submittedName>
        <fullName evidence="5">Exonuclease domain-containing protein</fullName>
    </submittedName>
</protein>
<dbReference type="FunFam" id="3.30.420.10:FF:000175">
    <property type="entry name" value="RNA exonuclease 5"/>
    <property type="match status" value="1"/>
</dbReference>
<dbReference type="SUPFAM" id="SSF54001">
    <property type="entry name" value="Cysteine proteinases"/>
    <property type="match status" value="1"/>
</dbReference>
<dbReference type="SUPFAM" id="SSF50978">
    <property type="entry name" value="WD40 repeat-like"/>
    <property type="match status" value="1"/>
</dbReference>
<feature type="chain" id="PRO_5005893440" evidence="2">
    <location>
        <begin position="25"/>
        <end position="1159"/>
    </location>
</feature>
<dbReference type="Pfam" id="PF00929">
    <property type="entry name" value="RNase_T"/>
    <property type="match status" value="1"/>
</dbReference>
<dbReference type="InterPro" id="IPR012337">
    <property type="entry name" value="RNaseH-like_sf"/>
</dbReference>
<accession>A0A0N5ANV8</accession>
<dbReference type="GO" id="GO:0000289">
    <property type="term" value="P:nuclear-transcribed mRNA poly(A) tail shortening"/>
    <property type="evidence" value="ECO:0007669"/>
    <property type="project" value="TreeGrafter"/>
</dbReference>
<name>A0A0N5ANV8_9BILA</name>
<evidence type="ECO:0000256" key="2">
    <source>
        <dbReference type="SAM" id="SignalP"/>
    </source>
</evidence>
<evidence type="ECO:0000256" key="1">
    <source>
        <dbReference type="SAM" id="MobiDB-lite"/>
    </source>
</evidence>
<reference evidence="5" key="1">
    <citation type="submission" date="2017-02" db="UniProtKB">
        <authorList>
            <consortium name="WormBaseParasite"/>
        </authorList>
    </citation>
    <scope>IDENTIFICATION</scope>
</reference>
<dbReference type="Proteomes" id="UP000046393">
    <property type="component" value="Unplaced"/>
</dbReference>
<proteinExistence type="predicted"/>
<keyword evidence="4" id="KW-1185">Reference proteome</keyword>
<feature type="signal peptide" evidence="2">
    <location>
        <begin position="1"/>
        <end position="24"/>
    </location>
</feature>
<dbReference type="PANTHER" id="PTHR15728">
    <property type="entry name" value="DEADENYLATION COMPLEX CATALYTIC SUBUNIT PAN2"/>
    <property type="match status" value="1"/>
</dbReference>
<evidence type="ECO:0000313" key="5">
    <source>
        <dbReference type="WBParaSite" id="SMUV_0000631101-mRNA-1"/>
    </source>
</evidence>
<dbReference type="Pfam" id="PF20770">
    <property type="entry name" value="PAN2_N"/>
    <property type="match status" value="1"/>
</dbReference>
<dbReference type="SMART" id="SM00479">
    <property type="entry name" value="EXOIII"/>
    <property type="match status" value="1"/>
</dbReference>
<dbReference type="GO" id="GO:0000932">
    <property type="term" value="C:P-body"/>
    <property type="evidence" value="ECO:0007669"/>
    <property type="project" value="TreeGrafter"/>
</dbReference>
<feature type="domain" description="Exonuclease" evidence="3">
    <location>
        <begin position="939"/>
        <end position="1119"/>
    </location>
</feature>
<sequence>MRGGLNCVTHLRIFKLILIYALKGILRREQTMFESTVIADQVANENASSALPLPEGGFALLGQYMQNSLSSGVTSLAFDPYEELLWSGNSSGRVVSYYGPQLDRYTAFISCPSVVQDILCTENAVLTLTQERLRSHRRQGLPLFTHESENMVDMTCMHRLPSAPHTVVMGGKQQKIVQFDLEMEKETRIAHLKQSDCLLLRSNQKFLFSSDSDGNITLRNLSTIEPIHAIHAHQGVVSDFDICGNQLITCGYSPRRGNLLADRFLMVYDLRTLRALPPVPLSISPPQFCRFLPSYSDSRIMVVSQGGQLIIMDLNKPTGIPIQLDTDGLAVFSVGVSSSRQCIAFGDQGGFIHLFSDRMEPVFNENSWETEFPEPLIFTPSMDIDDSETPYAAFFMPFPADNVYLSDWPDELCQRAYRKPEPIPKETLDSMRMVQFVGYARNPRAGTSLSKFNVKPYSEETRTAANDNQSEKSVHDNSPPPIPKFYRHVHVQTSKYNFDFVRYNHTEYIPLEAYPSLPQANAVLLVIYLSVELNYCLSCEIGFLYRMLIDRIPTQPASVTNFARCLRSMSEYSHLFDQNSEKSFMEKTRSFMESLFQRLQKEITETNACFLENHDVVFNMNNRCVRCSEQFQTQRSQLCLRLAYPSNGGNQIQFCQLIEKTLNCPQQSESQCPKCEKVTRISSTRRVSKLSQLLLIDTSVTNDDERNFWSTQLQAFERKPVSNLSSSSSTPLLEKSSKMCRYGEDCKNPFCKYTHSTEGKLEASSDHEDSSNTQYGVESSWMHYIPDEIFIKVADGICSVSKTATDEVVSYSLRTAVFAIGEGGVDSQPTHLVAAVRPSIEKQSVMRISPTNLSQKAQDRRWVVFNDIVVTKVTENEALHIDANWKLPCLLCFVQTEADRNTVSEDRVQISAHQWDNNILKEPFLYCADVVNSLPKKGDIVAIDAEFVTINKEARRTVARVSCVREDGRCLLDAYILPCGTDIVTDYLTTWSGIEAADLDPKISTRNLKTLKDIYLKLLYLIQEGVIFVGHGLSNDFKALNIYVEFLKVPPDQVRDTVYLFHLPSQRMISLQFLAWHMFAFLEYPRILGERIQQNSHDSVEDALMALRLYKKFEELKANDKLSTVIADLYETGRRLNWKIGDASNSSNNSEESSSQPVS</sequence>
<dbReference type="InterPro" id="IPR013520">
    <property type="entry name" value="Ribonucl_H"/>
</dbReference>
<dbReference type="SUPFAM" id="SSF53098">
    <property type="entry name" value="Ribonuclease H-like"/>
    <property type="match status" value="1"/>
</dbReference>
<dbReference type="AlphaFoldDB" id="A0A0N5ANV8"/>
<feature type="region of interest" description="Disordered" evidence="1">
    <location>
        <begin position="460"/>
        <end position="480"/>
    </location>
</feature>
<dbReference type="Gene3D" id="3.90.70.10">
    <property type="entry name" value="Cysteine proteinases"/>
    <property type="match status" value="1"/>
</dbReference>
<dbReference type="InterPro" id="IPR036397">
    <property type="entry name" value="RNaseH_sf"/>
</dbReference>